<name>A0A941AUT8_9GAMM</name>
<feature type="domain" description="F5/8 type C" evidence="2">
    <location>
        <begin position="14"/>
        <end position="154"/>
    </location>
</feature>
<evidence type="ECO:0000313" key="4">
    <source>
        <dbReference type="Proteomes" id="UP000673447"/>
    </source>
</evidence>
<dbReference type="AlphaFoldDB" id="A0A941AUT8"/>
<proteinExistence type="predicted"/>
<dbReference type="SUPFAM" id="SSF48208">
    <property type="entry name" value="Six-hairpin glycosidases"/>
    <property type="match status" value="1"/>
</dbReference>
<reference evidence="3" key="1">
    <citation type="journal article" date="2016" name="Int. J. Syst. Evol. Microbiol.">
        <title>Pseudoxanthomonas helianthi sp. nov., isolated from roots of Jerusalem artichoke (Helianthus tuberosus).</title>
        <authorList>
            <person name="Kittiwongwattana C."/>
            <person name="Thawai C."/>
        </authorList>
    </citation>
    <scope>NUCLEOTIDE SEQUENCE</scope>
    <source>
        <strain evidence="3">110414</strain>
    </source>
</reference>
<dbReference type="Gene3D" id="1.50.10.10">
    <property type="match status" value="1"/>
</dbReference>
<keyword evidence="4" id="KW-1185">Reference proteome</keyword>
<accession>A0A941AUT8</accession>
<reference evidence="3" key="2">
    <citation type="submission" date="2021-03" db="EMBL/GenBank/DDBJ databases">
        <authorList>
            <person name="Cao W."/>
        </authorList>
    </citation>
    <scope>NUCLEOTIDE SEQUENCE</scope>
    <source>
        <strain evidence="3">110414</strain>
    </source>
</reference>
<gene>
    <name evidence="3" type="ORF">J5837_04015</name>
</gene>
<feature type="signal peptide" evidence="1">
    <location>
        <begin position="1"/>
        <end position="23"/>
    </location>
</feature>
<dbReference type="InterPro" id="IPR000421">
    <property type="entry name" value="FA58C"/>
</dbReference>
<evidence type="ECO:0000313" key="3">
    <source>
        <dbReference type="EMBL" id="MBP3983583.1"/>
    </source>
</evidence>
<keyword evidence="1" id="KW-0732">Signal</keyword>
<feature type="chain" id="PRO_5037073436" evidence="1">
    <location>
        <begin position="24"/>
        <end position="1028"/>
    </location>
</feature>
<dbReference type="Gene3D" id="2.60.120.260">
    <property type="entry name" value="Galactose-binding domain-like"/>
    <property type="match status" value="1"/>
</dbReference>
<dbReference type="InterPro" id="IPR008928">
    <property type="entry name" value="6-hairpin_glycosidase_sf"/>
</dbReference>
<organism evidence="3 4">
    <name type="scientific">Pseudoxanthomonas helianthi</name>
    <dbReference type="NCBI Taxonomy" id="1453541"/>
    <lineage>
        <taxon>Bacteria</taxon>
        <taxon>Pseudomonadati</taxon>
        <taxon>Pseudomonadota</taxon>
        <taxon>Gammaproteobacteria</taxon>
        <taxon>Lysobacterales</taxon>
        <taxon>Lysobacteraceae</taxon>
        <taxon>Pseudoxanthomonas</taxon>
    </lineage>
</organism>
<evidence type="ECO:0000259" key="2">
    <source>
        <dbReference type="PROSITE" id="PS50022"/>
    </source>
</evidence>
<dbReference type="RefSeq" id="WP_210535417.1">
    <property type="nucleotide sequence ID" value="NZ_JAGKTC010000001.1"/>
</dbReference>
<dbReference type="InterPro" id="IPR012341">
    <property type="entry name" value="6hp_glycosidase-like_sf"/>
</dbReference>
<comment type="caution">
    <text evidence="3">The sequence shown here is derived from an EMBL/GenBank/DDBJ whole genome shotgun (WGS) entry which is preliminary data.</text>
</comment>
<protein>
    <submittedName>
        <fullName evidence="3">Discoidin domain-containing protein</fullName>
    </submittedName>
</protein>
<sequence>MSSFLRCVLLLAICISAASLAHADDGLPPRSQWKASSSSTENPAMASAYAIDGDPATRWGGAFSPGNWLQLDLGRSAMIGAAQVHWEWGGARAYSIQVSEDGKQWRTAYETRDGIGGIEYDVFPAVRARYLRLAAPARTADWGVSVFEFQPYAVDEAPKIAGKNADTAQWWLGTNARALPAGKGAARELLIELPQPLELAGLQAWWGETPKAAKLEARDGSGQWSVLAEEPDSYGKSSFLATDKPRSVSALRLSASAGTTPPSLERLRLLGPKQAMTPMKRYQLAAAKRDAALFPSSLHEQQVYWTAVGIPAGRQKAVFDEYGNLEAFKGAPLVQPLWRDASGKAAAATSTTKIEHALREGWMPMPNLRWSPQPGLELHSEAFAVERDGMPVVLVRHRLRNTGQRAVDGTFSLLTRPMQVSPPWQNGGLSAIHDIALDGDAVRVNGRTLYRAAQAADAQGAAAFGAHGEGEITRFAAEGKVPAQAGAHDDAGLAAAMQSWQVRLAPGAQRDFILVFALGDRRIDPEKSPLPQAPTPALPSPLDGAAFDRLADDTARQWQARLGRIGLSLPDHSLVDMLRAQAAYMLINQSGPAMQPGPRNYNRSFIRDGAATAAILARMGMAKTARDYLAWYASHAVHENGLVSPILNDDGTVNTGFGSDIEYDAQGEFIWLVAELARIDGGASSVRDYQDEVRRAMKFMQELRERTLVPGYKADQPAPERFRGIIAPSISHEGYPVPTHSYWDDWWALKGWHDGAWLAEQWGDHETAKWAREQYAALRESMTASIEATMRWKGTDTIPADADTGGSDPTSLSIGLDPAGQQDAMPAAALKTTFERYLADVRKRDEPGALFAYTPYEIRNVLTYVHLDQPEVADELLMRFLGHRRPAPWQVLAEVVYSDLRHAIYLGDMPHTWIGSEYARAIFGMLMHEGDDALDLLPGTPQAWLQGEGLGVNGLPTAYGALTMHAKQQGDELRIELGSGLRKDAALQVHWPNRRRPTSVEIDGKPAGNFDAEGMRVAKPFKRLVARW</sequence>
<dbReference type="GO" id="GO:0005975">
    <property type="term" value="P:carbohydrate metabolic process"/>
    <property type="evidence" value="ECO:0007669"/>
    <property type="project" value="InterPro"/>
</dbReference>
<dbReference type="Pfam" id="PF00754">
    <property type="entry name" value="F5_F8_type_C"/>
    <property type="match status" value="1"/>
</dbReference>
<dbReference type="PROSITE" id="PS50022">
    <property type="entry name" value="FA58C_3"/>
    <property type="match status" value="1"/>
</dbReference>
<dbReference type="EMBL" id="JAGKTC010000001">
    <property type="protein sequence ID" value="MBP3983583.1"/>
    <property type="molecule type" value="Genomic_DNA"/>
</dbReference>
<dbReference type="InterPro" id="IPR008979">
    <property type="entry name" value="Galactose-bd-like_sf"/>
</dbReference>
<dbReference type="Proteomes" id="UP000673447">
    <property type="component" value="Unassembled WGS sequence"/>
</dbReference>
<dbReference type="SUPFAM" id="SSF49785">
    <property type="entry name" value="Galactose-binding domain-like"/>
    <property type="match status" value="1"/>
</dbReference>
<evidence type="ECO:0000256" key="1">
    <source>
        <dbReference type="SAM" id="SignalP"/>
    </source>
</evidence>